<protein>
    <submittedName>
        <fullName evidence="1">Uncharacterized protein</fullName>
    </submittedName>
</protein>
<accession>A0A5R9KYZ5</accession>
<evidence type="ECO:0000313" key="2">
    <source>
        <dbReference type="Proteomes" id="UP000306402"/>
    </source>
</evidence>
<gene>
    <name evidence="1" type="ORF">FEN17_18000</name>
</gene>
<dbReference type="RefSeq" id="WP_138366700.1">
    <property type="nucleotide sequence ID" value="NZ_VCEJ01000004.1"/>
</dbReference>
<reference evidence="1 2" key="1">
    <citation type="submission" date="2019-05" db="EMBL/GenBank/DDBJ databases">
        <authorList>
            <person name="Qu J.-H."/>
        </authorList>
    </citation>
    <scope>NUCLEOTIDE SEQUENCE [LARGE SCALE GENOMIC DNA]</scope>
    <source>
        <strain evidence="1 2">T17</strain>
    </source>
</reference>
<dbReference type="AlphaFoldDB" id="A0A5R9KYZ5"/>
<comment type="caution">
    <text evidence="1">The sequence shown here is derived from an EMBL/GenBank/DDBJ whole genome shotgun (WGS) entry which is preliminary data.</text>
</comment>
<sequence length="781" mass="92164">MMETNSFYSNFIDAYLLRKHQSNLRVYFDAADTISCVQGIYDFYDKSSKQIHKTDFLKKEGVLVQSLATIGLLGQVYMLLPHQEEFLNSMERNYVEYGHVFRKKLKEFLGDIIPKEHDLSHDVQKLRDSNQTALKILTSLFPNHWESRFYDFIKVKKYIVLEVDQNDTEDDSTITDQFLDLAAEAFSYFEERRPDKTINNKADALALELFARKVYKANRHFRFGDRKPESNELIIPVLFDKDGRFTKLLREKPNLRRFFTLTIHSGADDKSDICLLRESKFFFCISLYEANKIEISATNSLSAYTSILPKHSDKLYELENYFRINETSIGKLADGQEFDLNKINKQLEQYFNLEFIVNVIIPCFIDTDRRKILDHLARNYVLPNHVLFEPDISKTIQYETFISEIFNNVREKTDLALSKYSNKYGFLFVMLHRLPKLYDVLSKFENVRKSTSDLFHIVSLTRFFFPSTYEQQLSDKLLSFGRIEQLKEQNYISEIAKNFQKQQQNPSCNYELYEILSILWLSGSYHFGFSIFHLDCEYPSSILMIFGALFVRDDESFEKGFNSRETRIRRTNLIIDRLRNTINFASTDSFNAVHCHMAISYLKFQLVSLYNTRLFTKVIKEMTHEEALEVECLVADVLSEIGMAYTTLNESDVEDTYAWLYLTNLKIYFTVELGSDADMDSISDMVNWFINQDKFYPTYWHYRYDDTIARYFYRRSLEIVPDSDDIIKRQIKLDLASNAWGRVKRAYENANKNINFRDVYEINGFKEQVDNYFASLLSIKN</sequence>
<dbReference type="Proteomes" id="UP000306402">
    <property type="component" value="Unassembled WGS sequence"/>
</dbReference>
<keyword evidence="2" id="KW-1185">Reference proteome</keyword>
<organism evidence="1 2">
    <name type="scientific">Dyadobacter luticola</name>
    <dbReference type="NCBI Taxonomy" id="1979387"/>
    <lineage>
        <taxon>Bacteria</taxon>
        <taxon>Pseudomonadati</taxon>
        <taxon>Bacteroidota</taxon>
        <taxon>Cytophagia</taxon>
        <taxon>Cytophagales</taxon>
        <taxon>Spirosomataceae</taxon>
        <taxon>Dyadobacter</taxon>
    </lineage>
</organism>
<dbReference type="EMBL" id="VCEJ01000004">
    <property type="protein sequence ID" value="TLV01329.1"/>
    <property type="molecule type" value="Genomic_DNA"/>
</dbReference>
<name>A0A5R9KYZ5_9BACT</name>
<evidence type="ECO:0000313" key="1">
    <source>
        <dbReference type="EMBL" id="TLV01329.1"/>
    </source>
</evidence>
<proteinExistence type="predicted"/>